<dbReference type="InParanoid" id="A0A2P6N0V3"/>
<sequence length="163" mass="18514">MVISTDELTKAMGNVYGDIFDWRSSLEPEIKSFVYEFEGRRGQEDLAALQRTSDALSNMKVSLSQCLSLIDLHYDIVKDSVKQSKVVASLQISTEQACEVLTSKVFSLDTQSLQREREEHRVKQGNLEADAKQQIIVRESENRSSIEADFAQKMAELTAKYRD</sequence>
<evidence type="ECO:0000256" key="1">
    <source>
        <dbReference type="ARBA" id="ARBA00010754"/>
    </source>
</evidence>
<evidence type="ECO:0000313" key="4">
    <source>
        <dbReference type="Proteomes" id="UP000241769"/>
    </source>
</evidence>
<dbReference type="AlphaFoldDB" id="A0A2P6N0V3"/>
<evidence type="ECO:0000256" key="2">
    <source>
        <dbReference type="ARBA" id="ARBA00019580"/>
    </source>
</evidence>
<protein>
    <recommendedName>
        <fullName evidence="2">Biogenesis of lysosome-related organelles complex 1 subunit 5</fullName>
    </recommendedName>
</protein>
<dbReference type="Proteomes" id="UP000241769">
    <property type="component" value="Unassembled WGS sequence"/>
</dbReference>
<dbReference type="InterPro" id="IPR017243">
    <property type="entry name" value="Bloc1s5"/>
</dbReference>
<dbReference type="Pfam" id="PF14942">
    <property type="entry name" value="Muted"/>
    <property type="match status" value="1"/>
</dbReference>
<comment type="similarity">
    <text evidence="1">Belongs to the BLOC1S5 family.</text>
</comment>
<dbReference type="FunCoup" id="A0A2P6N0V3">
    <property type="interactions" value="4"/>
</dbReference>
<reference evidence="3 4" key="1">
    <citation type="journal article" date="2018" name="Genome Biol. Evol.">
        <title>Multiple Roots of Fruiting Body Formation in Amoebozoa.</title>
        <authorList>
            <person name="Hillmann F."/>
            <person name="Forbes G."/>
            <person name="Novohradska S."/>
            <person name="Ferling I."/>
            <person name="Riege K."/>
            <person name="Groth M."/>
            <person name="Westermann M."/>
            <person name="Marz M."/>
            <person name="Spaller T."/>
            <person name="Winckler T."/>
            <person name="Schaap P."/>
            <person name="Glockner G."/>
        </authorList>
    </citation>
    <scope>NUCLEOTIDE SEQUENCE [LARGE SCALE GENOMIC DNA]</scope>
    <source>
        <strain evidence="3 4">Jena</strain>
    </source>
</reference>
<name>A0A2P6N0V3_9EUKA</name>
<dbReference type="GO" id="GO:0030133">
    <property type="term" value="C:transport vesicle"/>
    <property type="evidence" value="ECO:0007669"/>
    <property type="project" value="InterPro"/>
</dbReference>
<dbReference type="OrthoDB" id="18964at2759"/>
<proteinExistence type="inferred from homology"/>
<gene>
    <name evidence="3" type="ORF">PROFUN_00443</name>
</gene>
<evidence type="ECO:0000313" key="3">
    <source>
        <dbReference type="EMBL" id="PRP77582.1"/>
    </source>
</evidence>
<keyword evidence="4" id="KW-1185">Reference proteome</keyword>
<dbReference type="EMBL" id="MDYQ01000257">
    <property type="protein sequence ID" value="PRP77582.1"/>
    <property type="molecule type" value="Genomic_DNA"/>
</dbReference>
<accession>A0A2P6N0V3</accession>
<comment type="caution">
    <text evidence="3">The sequence shown here is derived from an EMBL/GenBank/DDBJ whole genome shotgun (WGS) entry which is preliminary data.</text>
</comment>
<organism evidence="3 4">
    <name type="scientific">Planoprotostelium fungivorum</name>
    <dbReference type="NCBI Taxonomy" id="1890364"/>
    <lineage>
        <taxon>Eukaryota</taxon>
        <taxon>Amoebozoa</taxon>
        <taxon>Evosea</taxon>
        <taxon>Variosea</taxon>
        <taxon>Cavosteliida</taxon>
        <taxon>Cavosteliaceae</taxon>
        <taxon>Planoprotostelium</taxon>
    </lineage>
</organism>
<dbReference type="GO" id="GO:0031083">
    <property type="term" value="C:BLOC-1 complex"/>
    <property type="evidence" value="ECO:0007669"/>
    <property type="project" value="InterPro"/>
</dbReference>